<dbReference type="InterPro" id="IPR058647">
    <property type="entry name" value="BSH_CzcB-like"/>
</dbReference>
<dbReference type="Pfam" id="PF25954">
    <property type="entry name" value="Beta-barrel_RND_2"/>
    <property type="match status" value="1"/>
</dbReference>
<sequence length="449" mass="50109">MNFFKSFSLLAAVFLPVISLQVSVAQTNNSDKHENEAQLLSFTATQMQMADIQVAQLIPQYMDKRLYAPGEVQANGYTSYVVSPRVESVIVRRHAILGEYVEKGQALVTLFSEEVAQAQALYRISSADWQRAKKVGNSVISESQLLSAETNYIAAFSRLKAYGLSKQAIDAITKNTSSALGEYTLKAERSGTVLLDDFQQGQRVSAGDTIMVLTDENELWVEARLAANNSVPLTKGTKAQVILLASKPSENTTYQAEVIQQAHTIDPKTRTRIVRLKVKNTNHQLHPGLFVDVYFSQLSKNPVLVVPESALLRGADGDWYLYLKQEHSKQEYLKQEHSKQENSHQGDQHQHEEALEHGEAHEQVLSVSLSGELVHDAVLEHQQEQQEPTTFIAQEVELGAVYRVFSEKTQQWLSWREITGVEANSYFAITGAFFIASQGAKSGFDAHNH</sequence>
<evidence type="ECO:0000259" key="4">
    <source>
        <dbReference type="Pfam" id="PF25954"/>
    </source>
</evidence>
<dbReference type="RefSeq" id="WP_057183399.1">
    <property type="nucleotide sequence ID" value="NZ_BDQM01000006.1"/>
</dbReference>
<evidence type="ECO:0000256" key="3">
    <source>
        <dbReference type="SAM" id="SignalP"/>
    </source>
</evidence>
<name>A0ABQ0MT76_9GAMM</name>
<reference evidence="6 7" key="1">
    <citation type="submission" date="2017-06" db="EMBL/GenBank/DDBJ databases">
        <title>Whole Genome Sequences of Colwellia marinimaniae MTCD1.</title>
        <authorList>
            <person name="Kusumoto H."/>
            <person name="Inoue M."/>
            <person name="Tanikawa K."/>
            <person name="Maeji H."/>
            <person name="Cameron J.H."/>
            <person name="Bartlett D.H."/>
        </authorList>
    </citation>
    <scope>NUCLEOTIDE SEQUENCE [LARGE SCALE GENOMIC DNA]</scope>
    <source>
        <strain evidence="6 7">MTCD1</strain>
    </source>
</reference>
<protein>
    <submittedName>
        <fullName evidence="6">RND transporter MFP subunit</fullName>
    </submittedName>
</protein>
<dbReference type="Proteomes" id="UP000197068">
    <property type="component" value="Unassembled WGS sequence"/>
</dbReference>
<dbReference type="EMBL" id="BDQM01000006">
    <property type="protein sequence ID" value="GAW95559.1"/>
    <property type="molecule type" value="Genomic_DNA"/>
</dbReference>
<comment type="caution">
    <text evidence="6">The sequence shown here is derived from an EMBL/GenBank/DDBJ whole genome shotgun (WGS) entry which is preliminary data.</text>
</comment>
<proteinExistence type="predicted"/>
<organism evidence="6 7">
    <name type="scientific">Colwellia marinimaniae</name>
    <dbReference type="NCBI Taxonomy" id="1513592"/>
    <lineage>
        <taxon>Bacteria</taxon>
        <taxon>Pseudomonadati</taxon>
        <taxon>Pseudomonadota</taxon>
        <taxon>Gammaproteobacteria</taxon>
        <taxon>Alteromonadales</taxon>
        <taxon>Colwelliaceae</taxon>
        <taxon>Colwellia</taxon>
    </lineage>
</organism>
<evidence type="ECO:0000259" key="5">
    <source>
        <dbReference type="Pfam" id="PF25973"/>
    </source>
</evidence>
<feature type="chain" id="PRO_5046927337" evidence="3">
    <location>
        <begin position="25"/>
        <end position="449"/>
    </location>
</feature>
<evidence type="ECO:0000313" key="6">
    <source>
        <dbReference type="EMBL" id="GAW95559.1"/>
    </source>
</evidence>
<dbReference type="Pfam" id="PF25973">
    <property type="entry name" value="BSH_CzcB"/>
    <property type="match status" value="1"/>
</dbReference>
<dbReference type="Gene3D" id="2.40.30.170">
    <property type="match status" value="1"/>
</dbReference>
<keyword evidence="3" id="KW-0732">Signal</keyword>
<evidence type="ECO:0000256" key="2">
    <source>
        <dbReference type="SAM" id="MobiDB-lite"/>
    </source>
</evidence>
<dbReference type="PANTHER" id="PTHR30097">
    <property type="entry name" value="CATION EFFLUX SYSTEM PROTEIN CUSB"/>
    <property type="match status" value="1"/>
</dbReference>
<evidence type="ECO:0000313" key="7">
    <source>
        <dbReference type="Proteomes" id="UP000197068"/>
    </source>
</evidence>
<dbReference type="InterPro" id="IPR058792">
    <property type="entry name" value="Beta-barrel_RND_2"/>
</dbReference>
<dbReference type="SUPFAM" id="SSF111369">
    <property type="entry name" value="HlyD-like secretion proteins"/>
    <property type="match status" value="1"/>
</dbReference>
<feature type="domain" description="CzcB-like barrel-sandwich hybrid" evidence="5">
    <location>
        <begin position="81"/>
        <end position="215"/>
    </location>
</feature>
<keyword evidence="1" id="KW-0813">Transport</keyword>
<dbReference type="InterPro" id="IPR051909">
    <property type="entry name" value="MFP_Cation_Efflux"/>
</dbReference>
<dbReference type="PANTHER" id="PTHR30097:SF15">
    <property type="entry name" value="CATION EFFLUX SYSTEM PROTEIN CUSB"/>
    <property type="match status" value="1"/>
</dbReference>
<feature type="region of interest" description="Disordered" evidence="2">
    <location>
        <begin position="331"/>
        <end position="361"/>
    </location>
</feature>
<keyword evidence="7" id="KW-1185">Reference proteome</keyword>
<feature type="signal peptide" evidence="3">
    <location>
        <begin position="1"/>
        <end position="24"/>
    </location>
</feature>
<evidence type="ECO:0000256" key="1">
    <source>
        <dbReference type="ARBA" id="ARBA00022448"/>
    </source>
</evidence>
<gene>
    <name evidence="6" type="ORF">MTCD1_01162</name>
</gene>
<accession>A0ABQ0MT76</accession>
<feature type="domain" description="CusB-like beta-barrel" evidence="4">
    <location>
        <begin position="219"/>
        <end position="296"/>
    </location>
</feature>